<dbReference type="InterPro" id="IPR000789">
    <property type="entry name" value="Cyclin-dep_kinase_reg-sub"/>
</dbReference>
<reference evidence="5 6" key="1">
    <citation type="journal article" date="2015" name="Parasit. Vectors">
        <title>Draft genome of the scabies mite.</title>
        <authorList>
            <person name="Rider S.D.Jr."/>
            <person name="Morgan M.S."/>
            <person name="Arlian L.G."/>
        </authorList>
    </citation>
    <scope>NUCLEOTIDE SEQUENCE [LARGE SCALE GENOMIC DNA]</scope>
    <source>
        <strain evidence="5">Arlian Lab</strain>
    </source>
</reference>
<proteinExistence type="inferred from homology"/>
<dbReference type="PANTHER" id="PTHR23415">
    <property type="entry name" value="CYCLIN-DEPENDENT KINASES REGULATORY SUBUNIT/60S RIBOSOME SUBUNIT BIOGENESIS PROTEIN NIP7"/>
    <property type="match status" value="1"/>
</dbReference>
<protein>
    <recommendedName>
        <fullName evidence="4">Cyclin-dependent kinases regulatory subunit</fullName>
    </recommendedName>
</protein>
<evidence type="ECO:0000256" key="1">
    <source>
        <dbReference type="ARBA" id="ARBA00007782"/>
    </source>
</evidence>
<dbReference type="InterPro" id="IPR036858">
    <property type="entry name" value="Cyclin-dep_kinase_reg-sub_sf"/>
</dbReference>
<comment type="function">
    <text evidence="4">Binds to the catalytic subunit of the cyclin dependent kinases and is essential for their biological function.</text>
</comment>
<sequence>MSESEWRALGVKQSKGWIHYMIHEPEPHILLFRRLITPEIDPKAHMDHQ</sequence>
<dbReference type="SUPFAM" id="SSF55637">
    <property type="entry name" value="Cell cycle regulatory proteins"/>
    <property type="match status" value="1"/>
</dbReference>
<evidence type="ECO:0000256" key="4">
    <source>
        <dbReference type="RuleBase" id="RU311113"/>
    </source>
</evidence>
<organism evidence="5 6">
    <name type="scientific">Sarcoptes scabiei</name>
    <name type="common">Itch mite</name>
    <name type="synonym">Acarus scabiei</name>
    <dbReference type="NCBI Taxonomy" id="52283"/>
    <lineage>
        <taxon>Eukaryota</taxon>
        <taxon>Metazoa</taxon>
        <taxon>Ecdysozoa</taxon>
        <taxon>Arthropoda</taxon>
        <taxon>Chelicerata</taxon>
        <taxon>Arachnida</taxon>
        <taxon>Acari</taxon>
        <taxon>Acariformes</taxon>
        <taxon>Sarcoptiformes</taxon>
        <taxon>Astigmata</taxon>
        <taxon>Psoroptidia</taxon>
        <taxon>Sarcoptoidea</taxon>
        <taxon>Sarcoptidae</taxon>
        <taxon>Sarcoptinae</taxon>
        <taxon>Sarcoptes</taxon>
    </lineage>
</organism>
<gene>
    <name evidence="5" type="ORF">QR98_0084850</name>
</gene>
<dbReference type="SMART" id="SM01084">
    <property type="entry name" value="CKS"/>
    <property type="match status" value="1"/>
</dbReference>
<dbReference type="PRINTS" id="PR00296">
    <property type="entry name" value="CYCLINKINASE"/>
</dbReference>
<dbReference type="PROSITE" id="PS00945">
    <property type="entry name" value="CKS_2"/>
    <property type="match status" value="1"/>
</dbReference>
<keyword evidence="3 4" id="KW-0131">Cell cycle</keyword>
<name>A0A132AGK7_SARSC</name>
<dbReference type="OrthoDB" id="440676at2759"/>
<dbReference type="GO" id="GO:0051301">
    <property type="term" value="P:cell division"/>
    <property type="evidence" value="ECO:0007669"/>
    <property type="project" value="UniProtKB-UniRule"/>
</dbReference>
<comment type="caution">
    <text evidence="5">The sequence shown here is derived from an EMBL/GenBank/DDBJ whole genome shotgun (WGS) entry which is preliminary data.</text>
</comment>
<evidence type="ECO:0000313" key="5">
    <source>
        <dbReference type="EMBL" id="KPM09939.1"/>
    </source>
</evidence>
<dbReference type="Pfam" id="PF01111">
    <property type="entry name" value="CKS"/>
    <property type="match status" value="1"/>
</dbReference>
<comment type="similarity">
    <text evidence="1 4">Belongs to the CKS family.</text>
</comment>
<dbReference type="GO" id="GO:0016538">
    <property type="term" value="F:cyclin-dependent protein serine/threonine kinase regulator activity"/>
    <property type="evidence" value="ECO:0007669"/>
    <property type="project" value="InterPro"/>
</dbReference>
<dbReference type="Proteomes" id="UP000616769">
    <property type="component" value="Unassembled WGS sequence"/>
</dbReference>
<evidence type="ECO:0000256" key="3">
    <source>
        <dbReference type="ARBA" id="ARBA00023306"/>
    </source>
</evidence>
<dbReference type="AlphaFoldDB" id="A0A132AGK7"/>
<dbReference type="EMBL" id="JXLN01014283">
    <property type="protein sequence ID" value="KPM09939.1"/>
    <property type="molecule type" value="Genomic_DNA"/>
</dbReference>
<dbReference type="Gene3D" id="3.30.170.10">
    <property type="entry name" value="Cyclin-dependent kinase, regulatory subunit"/>
    <property type="match status" value="1"/>
</dbReference>
<dbReference type="VEuPathDB" id="VectorBase:SSCA000116"/>
<accession>A0A132AGK7</accession>
<keyword evidence="2 4" id="KW-0132">Cell division</keyword>
<evidence type="ECO:0000256" key="2">
    <source>
        <dbReference type="ARBA" id="ARBA00022618"/>
    </source>
</evidence>
<evidence type="ECO:0000313" key="6">
    <source>
        <dbReference type="Proteomes" id="UP000616769"/>
    </source>
</evidence>